<dbReference type="GO" id="GO:0005886">
    <property type="term" value="C:plasma membrane"/>
    <property type="evidence" value="ECO:0007669"/>
    <property type="project" value="UniProtKB-SubCell"/>
</dbReference>
<feature type="transmembrane region" description="Helical" evidence="16">
    <location>
        <begin position="119"/>
        <end position="141"/>
    </location>
</feature>
<keyword evidence="8 16" id="KW-0133">Cell shape</keyword>
<dbReference type="InterPro" id="IPR001182">
    <property type="entry name" value="FtsW/RodA"/>
</dbReference>
<keyword evidence="6 16" id="KW-0808">Transferase</keyword>
<dbReference type="PANTHER" id="PTHR30474:SF2">
    <property type="entry name" value="PEPTIDOGLYCAN GLYCOSYLTRANSFERASE FTSW-RELATED"/>
    <property type="match status" value="1"/>
</dbReference>
<dbReference type="InterPro" id="IPR018365">
    <property type="entry name" value="Cell_cycle_FtsW-rel_CS"/>
</dbReference>
<evidence type="ECO:0000256" key="4">
    <source>
        <dbReference type="ARBA" id="ARBA00022618"/>
    </source>
</evidence>
<organism evidence="17 18">
    <name type="scientific">SAR86 cluster bacterium</name>
    <dbReference type="NCBI Taxonomy" id="2030880"/>
    <lineage>
        <taxon>Bacteria</taxon>
        <taxon>Pseudomonadati</taxon>
        <taxon>Pseudomonadota</taxon>
        <taxon>Gammaproteobacteria</taxon>
        <taxon>SAR86 cluster</taxon>
    </lineage>
</organism>
<feature type="transmembrane region" description="Helical" evidence="16">
    <location>
        <begin position="62"/>
        <end position="79"/>
    </location>
</feature>
<gene>
    <name evidence="16 17" type="primary">ftsW</name>
    <name evidence="17" type="ORF">COA71_10510</name>
</gene>
<dbReference type="GO" id="GO:0008360">
    <property type="term" value="P:regulation of cell shape"/>
    <property type="evidence" value="ECO:0007669"/>
    <property type="project" value="UniProtKB-KW"/>
</dbReference>
<dbReference type="AlphaFoldDB" id="A0A2A5CAQ7"/>
<name>A0A2A5CAQ7_9GAMM</name>
<evidence type="ECO:0000256" key="16">
    <source>
        <dbReference type="HAMAP-Rule" id="MF_00913"/>
    </source>
</evidence>
<dbReference type="GO" id="GO:0015648">
    <property type="term" value="F:lipid-linked peptidoglycan transporter activity"/>
    <property type="evidence" value="ECO:0007669"/>
    <property type="project" value="TreeGrafter"/>
</dbReference>
<evidence type="ECO:0000256" key="7">
    <source>
        <dbReference type="ARBA" id="ARBA00022692"/>
    </source>
</evidence>
<feature type="transmembrane region" description="Helical" evidence="16">
    <location>
        <begin position="176"/>
        <end position="195"/>
    </location>
</feature>
<evidence type="ECO:0000313" key="17">
    <source>
        <dbReference type="EMBL" id="PCJ40665.1"/>
    </source>
</evidence>
<keyword evidence="5 16" id="KW-0328">Glycosyltransferase</keyword>
<evidence type="ECO:0000313" key="18">
    <source>
        <dbReference type="Proteomes" id="UP000228987"/>
    </source>
</evidence>
<evidence type="ECO:0000256" key="5">
    <source>
        <dbReference type="ARBA" id="ARBA00022676"/>
    </source>
</evidence>
<keyword evidence="7 16" id="KW-0812">Transmembrane</keyword>
<comment type="similarity">
    <text evidence="14 16">Belongs to the SEDS family. FtsW subfamily.</text>
</comment>
<keyword evidence="12 16" id="KW-0131">Cell cycle</keyword>
<dbReference type="Proteomes" id="UP000228987">
    <property type="component" value="Unassembled WGS sequence"/>
</dbReference>
<dbReference type="HAMAP" id="MF_00913">
    <property type="entry name" value="PGT_FtsW_proteobact"/>
    <property type="match status" value="1"/>
</dbReference>
<keyword evidence="13 16" id="KW-0961">Cell wall biogenesis/degradation</keyword>
<dbReference type="GO" id="GO:0008955">
    <property type="term" value="F:peptidoglycan glycosyltransferase activity"/>
    <property type="evidence" value="ECO:0007669"/>
    <property type="project" value="UniProtKB-UniRule"/>
</dbReference>
<dbReference type="PANTHER" id="PTHR30474">
    <property type="entry name" value="CELL CYCLE PROTEIN"/>
    <property type="match status" value="1"/>
</dbReference>
<dbReference type="GO" id="GO:0071555">
    <property type="term" value="P:cell wall organization"/>
    <property type="evidence" value="ECO:0007669"/>
    <property type="project" value="UniProtKB-KW"/>
</dbReference>
<evidence type="ECO:0000256" key="11">
    <source>
        <dbReference type="ARBA" id="ARBA00023136"/>
    </source>
</evidence>
<evidence type="ECO:0000256" key="12">
    <source>
        <dbReference type="ARBA" id="ARBA00023306"/>
    </source>
</evidence>
<dbReference type="PROSITE" id="PS00428">
    <property type="entry name" value="FTSW_RODA_SPOVE"/>
    <property type="match status" value="1"/>
</dbReference>
<keyword evidence="11 16" id="KW-0472">Membrane</keyword>
<dbReference type="UniPathway" id="UPA00219"/>
<dbReference type="NCBIfam" id="TIGR02614">
    <property type="entry name" value="ftsW"/>
    <property type="match status" value="1"/>
</dbReference>
<protein>
    <recommendedName>
        <fullName evidence="16">Probable peptidoglycan glycosyltransferase FtsW</fullName>
        <shortName evidence="16">PGT</shortName>
        <ecNumber evidence="16">2.4.99.28</ecNumber>
    </recommendedName>
    <alternativeName>
        <fullName evidence="16">Cell division protein FtsW</fullName>
    </alternativeName>
    <alternativeName>
        <fullName evidence="16">Cell wall polymerase</fullName>
    </alternativeName>
    <alternativeName>
        <fullName evidence="16">Peptidoglycan polymerase</fullName>
        <shortName evidence="16">PG polymerase</shortName>
    </alternativeName>
</protein>
<evidence type="ECO:0000256" key="9">
    <source>
        <dbReference type="ARBA" id="ARBA00022984"/>
    </source>
</evidence>
<feature type="transmembrane region" description="Helical" evidence="16">
    <location>
        <begin position="86"/>
        <end position="107"/>
    </location>
</feature>
<evidence type="ECO:0000256" key="10">
    <source>
        <dbReference type="ARBA" id="ARBA00022989"/>
    </source>
</evidence>
<feature type="transmembrane region" description="Helical" evidence="16">
    <location>
        <begin position="202"/>
        <end position="223"/>
    </location>
</feature>
<comment type="subcellular location">
    <subcellularLocation>
        <location evidence="16">Cell inner membrane</location>
        <topology evidence="16">Multi-pass membrane protein</topology>
    </subcellularLocation>
    <subcellularLocation>
        <location evidence="1">Cell membrane</location>
        <topology evidence="1">Multi-pass membrane protein</topology>
    </subcellularLocation>
    <text evidence="16">Localizes to the division septum.</text>
</comment>
<reference evidence="18" key="1">
    <citation type="submission" date="2017-08" db="EMBL/GenBank/DDBJ databases">
        <title>A dynamic microbial community with high functional redundancy inhabits the cold, oxic subseafloor aquifer.</title>
        <authorList>
            <person name="Tully B.J."/>
            <person name="Wheat C.G."/>
            <person name="Glazer B.T."/>
            <person name="Huber J.A."/>
        </authorList>
    </citation>
    <scope>NUCLEOTIDE SEQUENCE [LARGE SCALE GENOMIC DNA]</scope>
</reference>
<dbReference type="GO" id="GO:0032153">
    <property type="term" value="C:cell division site"/>
    <property type="evidence" value="ECO:0007669"/>
    <property type="project" value="UniProtKB-UniRule"/>
</dbReference>
<keyword evidence="16" id="KW-0997">Cell inner membrane</keyword>
<evidence type="ECO:0000256" key="14">
    <source>
        <dbReference type="ARBA" id="ARBA00038053"/>
    </source>
</evidence>
<comment type="pathway">
    <text evidence="2 16">Cell wall biogenesis; peptidoglycan biosynthesis.</text>
</comment>
<keyword evidence="4 16" id="KW-0132">Cell division</keyword>
<comment type="function">
    <text evidence="16">Peptidoglycan polymerase that is essential for cell division.</text>
</comment>
<dbReference type="GO" id="GO:0009252">
    <property type="term" value="P:peptidoglycan biosynthetic process"/>
    <property type="evidence" value="ECO:0007669"/>
    <property type="project" value="UniProtKB-UniRule"/>
</dbReference>
<evidence type="ECO:0000256" key="15">
    <source>
        <dbReference type="ARBA" id="ARBA00049902"/>
    </source>
</evidence>
<evidence type="ECO:0000256" key="8">
    <source>
        <dbReference type="ARBA" id="ARBA00022960"/>
    </source>
</evidence>
<comment type="catalytic activity">
    <reaction evidence="15 16">
        <text>[GlcNAc-(1-&gt;4)-Mur2Ac(oyl-L-Ala-gamma-D-Glu-L-Lys-D-Ala-D-Ala)](n)-di-trans,octa-cis-undecaprenyl diphosphate + beta-D-GlcNAc-(1-&gt;4)-Mur2Ac(oyl-L-Ala-gamma-D-Glu-L-Lys-D-Ala-D-Ala)-di-trans,octa-cis-undecaprenyl diphosphate = [GlcNAc-(1-&gt;4)-Mur2Ac(oyl-L-Ala-gamma-D-Glu-L-Lys-D-Ala-D-Ala)](n+1)-di-trans,octa-cis-undecaprenyl diphosphate + di-trans,octa-cis-undecaprenyl diphosphate + H(+)</text>
        <dbReference type="Rhea" id="RHEA:23708"/>
        <dbReference type="Rhea" id="RHEA-COMP:9602"/>
        <dbReference type="Rhea" id="RHEA-COMP:9603"/>
        <dbReference type="ChEBI" id="CHEBI:15378"/>
        <dbReference type="ChEBI" id="CHEBI:58405"/>
        <dbReference type="ChEBI" id="CHEBI:60033"/>
        <dbReference type="ChEBI" id="CHEBI:78435"/>
        <dbReference type="EC" id="2.4.99.28"/>
    </reaction>
</comment>
<feature type="transmembrane region" description="Helical" evidence="16">
    <location>
        <begin position="282"/>
        <end position="307"/>
    </location>
</feature>
<feature type="transmembrane region" description="Helical" evidence="16">
    <location>
        <begin position="358"/>
        <end position="379"/>
    </location>
</feature>
<evidence type="ECO:0000256" key="13">
    <source>
        <dbReference type="ARBA" id="ARBA00023316"/>
    </source>
</evidence>
<evidence type="ECO:0000256" key="1">
    <source>
        <dbReference type="ARBA" id="ARBA00004651"/>
    </source>
</evidence>
<sequence>MAILAQDQSFSHNREAFYFGDKALIISVCLLLAFGLVMMTSASIEIASSENADAFYYLKKQLIFMVIGFIAATAVYMLPLKLYQEWDIFLLFSAVSLLALVLVPGIGREVNGSTRWLNLGFMTLQASEPAKLFMVIFIAAYLSKYRAFVCGSWKGFAMPLLFVALPILLLLKEPDFGAVVVLMLAVFGMMFLAGVKLYQFMLLMLAAGGAAAGLVFSSSYRIARVKSYITALSDPFNEDVVFGSGYQLAQALIAFGRGEWFGVGLGNSIQKLYFLPEAHTDFVLAIVAEELGVVSVLLLLALFLVFIWRAMMIARKNEQKGDFFPAYLAYGIALIFLGQVIINVGVNTGLLPTKGLTLPFLSAGGSSLITCMVMVAILLRIDVENHAKGNNLKRVING</sequence>
<keyword evidence="9 16" id="KW-0573">Peptidoglycan synthesis</keyword>
<keyword evidence="10 16" id="KW-1133">Transmembrane helix</keyword>
<evidence type="ECO:0000256" key="3">
    <source>
        <dbReference type="ARBA" id="ARBA00022475"/>
    </source>
</evidence>
<feature type="transmembrane region" description="Helical" evidence="16">
    <location>
        <begin position="153"/>
        <end position="170"/>
    </location>
</feature>
<feature type="transmembrane region" description="Helical" evidence="16">
    <location>
        <begin position="327"/>
        <end position="346"/>
    </location>
</feature>
<dbReference type="Pfam" id="PF01098">
    <property type="entry name" value="FTSW_RODA_SPOVE"/>
    <property type="match status" value="1"/>
</dbReference>
<evidence type="ECO:0000256" key="6">
    <source>
        <dbReference type="ARBA" id="ARBA00022679"/>
    </source>
</evidence>
<feature type="transmembrane region" description="Helical" evidence="16">
    <location>
        <begin position="23"/>
        <end position="42"/>
    </location>
</feature>
<keyword evidence="3 16" id="KW-1003">Cell membrane</keyword>
<dbReference type="EMBL" id="NVWI01000008">
    <property type="protein sequence ID" value="PCJ40665.1"/>
    <property type="molecule type" value="Genomic_DNA"/>
</dbReference>
<accession>A0A2A5CAQ7</accession>
<proteinExistence type="inferred from homology"/>
<dbReference type="EC" id="2.4.99.28" evidence="16"/>
<evidence type="ECO:0000256" key="2">
    <source>
        <dbReference type="ARBA" id="ARBA00004752"/>
    </source>
</evidence>
<dbReference type="InterPro" id="IPR013437">
    <property type="entry name" value="FtsW"/>
</dbReference>
<comment type="caution">
    <text evidence="17">The sequence shown here is derived from an EMBL/GenBank/DDBJ whole genome shotgun (WGS) entry which is preliminary data.</text>
</comment>
<dbReference type="GO" id="GO:0043093">
    <property type="term" value="P:FtsZ-dependent cytokinesis"/>
    <property type="evidence" value="ECO:0007669"/>
    <property type="project" value="UniProtKB-UniRule"/>
</dbReference>